<keyword evidence="2" id="KW-1185">Reference proteome</keyword>
<dbReference type="PANTHER" id="PTHR45943">
    <property type="entry name" value="E3 UBIQUITIN-PROTEIN LIGASE MYCBP2"/>
    <property type="match status" value="1"/>
</dbReference>
<dbReference type="PANTHER" id="PTHR45943:SF1">
    <property type="entry name" value="E3 UBIQUITIN-PROTEIN LIGASE MYCBP2"/>
    <property type="match status" value="1"/>
</dbReference>
<dbReference type="AlphaFoldDB" id="A0A1A9VS79"/>
<dbReference type="VEuPathDB" id="VectorBase:GAUT045861"/>
<organism evidence="1 2">
    <name type="scientific">Glossina austeni</name>
    <name type="common">Savannah tsetse fly</name>
    <dbReference type="NCBI Taxonomy" id="7395"/>
    <lineage>
        <taxon>Eukaryota</taxon>
        <taxon>Metazoa</taxon>
        <taxon>Ecdysozoa</taxon>
        <taxon>Arthropoda</taxon>
        <taxon>Hexapoda</taxon>
        <taxon>Insecta</taxon>
        <taxon>Pterygota</taxon>
        <taxon>Neoptera</taxon>
        <taxon>Endopterygota</taxon>
        <taxon>Diptera</taxon>
        <taxon>Brachycera</taxon>
        <taxon>Muscomorpha</taxon>
        <taxon>Hippoboscoidea</taxon>
        <taxon>Glossinidae</taxon>
        <taxon>Glossina</taxon>
    </lineage>
</organism>
<proteinExistence type="predicted"/>
<dbReference type="GO" id="GO:0007411">
    <property type="term" value="P:axon guidance"/>
    <property type="evidence" value="ECO:0007669"/>
    <property type="project" value="TreeGrafter"/>
</dbReference>
<evidence type="ECO:0000313" key="2">
    <source>
        <dbReference type="Proteomes" id="UP000078200"/>
    </source>
</evidence>
<reference evidence="1" key="1">
    <citation type="submission" date="2020-05" db="UniProtKB">
        <authorList>
            <consortium name="EnsemblMetazoa"/>
        </authorList>
    </citation>
    <scope>IDENTIFICATION</scope>
    <source>
        <strain evidence="1">TTRI</strain>
    </source>
</reference>
<dbReference type="STRING" id="7395.A0A1A9VS79"/>
<sequence>MPTRPLLNCEPGPTHDDYYDILDNNIKTNRGNCKNATLIATCYKAPAWRDIQPTIDPDWIVVKKFNTPSNWLQNVMILPGNCVEFSLETSSLYAQDPHINRYGFKCLVVGYDNPVLLNGNNSCLVRIEQELAYLGGMCSANLMRKNLSLPDDKNMEDLASISETISAHFPLLSKGLALSEPELNIHQALESYLPIG</sequence>
<protein>
    <submittedName>
        <fullName evidence="1">Uncharacterized protein</fullName>
    </submittedName>
</protein>
<name>A0A1A9VS79_GLOAU</name>
<evidence type="ECO:0000313" key="1">
    <source>
        <dbReference type="EnsemblMetazoa" id="GAUT045861-PA"/>
    </source>
</evidence>
<dbReference type="Proteomes" id="UP000078200">
    <property type="component" value="Unassembled WGS sequence"/>
</dbReference>
<dbReference type="GO" id="GO:0005634">
    <property type="term" value="C:nucleus"/>
    <property type="evidence" value="ECO:0007669"/>
    <property type="project" value="TreeGrafter"/>
</dbReference>
<dbReference type="GO" id="GO:0008582">
    <property type="term" value="P:regulation of synaptic assembly at neuromuscular junction"/>
    <property type="evidence" value="ECO:0007669"/>
    <property type="project" value="TreeGrafter"/>
</dbReference>
<accession>A0A1A9VS79</accession>
<dbReference type="EnsemblMetazoa" id="GAUT045861-RA">
    <property type="protein sequence ID" value="GAUT045861-PA"/>
    <property type="gene ID" value="GAUT045861"/>
</dbReference>
<dbReference type="GO" id="GO:0061630">
    <property type="term" value="F:ubiquitin protein ligase activity"/>
    <property type="evidence" value="ECO:0007669"/>
    <property type="project" value="TreeGrafter"/>
</dbReference>
<dbReference type="GO" id="GO:0005886">
    <property type="term" value="C:plasma membrane"/>
    <property type="evidence" value="ECO:0007669"/>
    <property type="project" value="TreeGrafter"/>
</dbReference>